<keyword evidence="3" id="KW-1185">Reference proteome</keyword>
<protein>
    <submittedName>
        <fullName evidence="2">Predicted acetyltransferase</fullName>
    </submittedName>
</protein>
<dbReference type="GO" id="GO:0016747">
    <property type="term" value="F:acyltransferase activity, transferring groups other than amino-acyl groups"/>
    <property type="evidence" value="ECO:0007669"/>
    <property type="project" value="InterPro"/>
</dbReference>
<dbReference type="AlphaFoldDB" id="A0A1X7HFY9"/>
<dbReference type="CDD" id="cd04301">
    <property type="entry name" value="NAT_SF"/>
    <property type="match status" value="1"/>
</dbReference>
<dbReference type="STRING" id="1313296.SAMN05661091_3252"/>
<evidence type="ECO:0000259" key="1">
    <source>
        <dbReference type="PROSITE" id="PS51186"/>
    </source>
</evidence>
<dbReference type="Proteomes" id="UP000192940">
    <property type="component" value="Chromosome I"/>
</dbReference>
<dbReference type="PROSITE" id="PS51186">
    <property type="entry name" value="GNAT"/>
    <property type="match status" value="1"/>
</dbReference>
<dbReference type="SUPFAM" id="SSF55729">
    <property type="entry name" value="Acyl-CoA N-acyltransferases (Nat)"/>
    <property type="match status" value="1"/>
</dbReference>
<dbReference type="InterPro" id="IPR000182">
    <property type="entry name" value="GNAT_dom"/>
</dbReference>
<organism evidence="2 3">
    <name type="scientific">Paenibacillus uliginis N3/975</name>
    <dbReference type="NCBI Taxonomy" id="1313296"/>
    <lineage>
        <taxon>Bacteria</taxon>
        <taxon>Bacillati</taxon>
        <taxon>Bacillota</taxon>
        <taxon>Bacilli</taxon>
        <taxon>Bacillales</taxon>
        <taxon>Paenibacillaceae</taxon>
        <taxon>Paenibacillus</taxon>
    </lineage>
</organism>
<dbReference type="EMBL" id="LT840184">
    <property type="protein sequence ID" value="SMF86024.1"/>
    <property type="molecule type" value="Genomic_DNA"/>
</dbReference>
<dbReference type="RefSeq" id="WP_208914128.1">
    <property type="nucleotide sequence ID" value="NZ_LT840184.1"/>
</dbReference>
<dbReference type="Pfam" id="PF00583">
    <property type="entry name" value="Acetyltransf_1"/>
    <property type="match status" value="1"/>
</dbReference>
<gene>
    <name evidence="2" type="ORF">SAMN05661091_3252</name>
</gene>
<dbReference type="InterPro" id="IPR016181">
    <property type="entry name" value="Acyl_CoA_acyltransferase"/>
</dbReference>
<keyword evidence="2" id="KW-0808">Transferase</keyword>
<proteinExistence type="predicted"/>
<feature type="domain" description="N-acetyltransferase" evidence="1">
    <location>
        <begin position="17"/>
        <end position="166"/>
    </location>
</feature>
<accession>A0A1X7HFY9</accession>
<dbReference type="Gene3D" id="3.40.630.30">
    <property type="match status" value="1"/>
</dbReference>
<reference evidence="2 3" key="1">
    <citation type="submission" date="2017-04" db="EMBL/GenBank/DDBJ databases">
        <authorList>
            <person name="Afonso C.L."/>
            <person name="Miller P.J."/>
            <person name="Scott M.A."/>
            <person name="Spackman E."/>
            <person name="Goraichik I."/>
            <person name="Dimitrov K.M."/>
            <person name="Suarez D.L."/>
            <person name="Swayne D.E."/>
        </authorList>
    </citation>
    <scope>NUCLEOTIDE SEQUENCE [LARGE SCALE GENOMIC DNA]</scope>
    <source>
        <strain evidence="2 3">N3/975</strain>
    </source>
</reference>
<sequence length="166" mass="19697">MDYKLYLAVKDEKDIFANLMQYYFYDFSEFIDIDVEGDGQFGYYPHLDSYWSETDIRFPYLLKINGKYAGFALVRQIQTEEKTYFSMAEFFIMKKYRRSGVGKQVAKELFDLHPGAWEVFQLATNIPAQRFWTKVISECTKGEYQEHDDNGKKTQEFISGEIGYVY</sequence>
<evidence type="ECO:0000313" key="3">
    <source>
        <dbReference type="Proteomes" id="UP000192940"/>
    </source>
</evidence>
<name>A0A1X7HFY9_9BACL</name>
<evidence type="ECO:0000313" key="2">
    <source>
        <dbReference type="EMBL" id="SMF86024.1"/>
    </source>
</evidence>